<accession>A0ABQ3YEX0</accession>
<evidence type="ECO:0000313" key="8">
    <source>
        <dbReference type="EMBL" id="GID78549.1"/>
    </source>
</evidence>
<keyword evidence="5 6" id="KW-0472">Membrane</keyword>
<feature type="transmembrane region" description="Helical" evidence="6">
    <location>
        <begin position="151"/>
        <end position="171"/>
    </location>
</feature>
<dbReference type="Gene3D" id="1.20.1250.20">
    <property type="entry name" value="MFS general substrate transporter like domains"/>
    <property type="match status" value="1"/>
</dbReference>
<evidence type="ECO:0000313" key="9">
    <source>
        <dbReference type="Proteomes" id="UP000609879"/>
    </source>
</evidence>
<dbReference type="SUPFAM" id="SSF103473">
    <property type="entry name" value="MFS general substrate transporter"/>
    <property type="match status" value="1"/>
</dbReference>
<evidence type="ECO:0000259" key="7">
    <source>
        <dbReference type="PROSITE" id="PS50850"/>
    </source>
</evidence>
<reference evidence="8 9" key="1">
    <citation type="submission" date="2021-01" db="EMBL/GenBank/DDBJ databases">
        <title>Whole genome shotgun sequence of Actinoplanes deccanensis NBRC 13994.</title>
        <authorList>
            <person name="Komaki H."/>
            <person name="Tamura T."/>
        </authorList>
    </citation>
    <scope>NUCLEOTIDE SEQUENCE [LARGE SCALE GENOMIC DNA]</scope>
    <source>
        <strain evidence="8 9">NBRC 13994</strain>
    </source>
</reference>
<dbReference type="RefSeq" id="WP_203773618.1">
    <property type="nucleotide sequence ID" value="NZ_BAAABO010000038.1"/>
</dbReference>
<dbReference type="PANTHER" id="PTHR23513:SF11">
    <property type="entry name" value="STAPHYLOFERRIN A TRANSPORTER"/>
    <property type="match status" value="1"/>
</dbReference>
<dbReference type="EMBL" id="BOMI01000146">
    <property type="protein sequence ID" value="GID78549.1"/>
    <property type="molecule type" value="Genomic_DNA"/>
</dbReference>
<feature type="transmembrane region" description="Helical" evidence="6">
    <location>
        <begin position="370"/>
        <end position="388"/>
    </location>
</feature>
<evidence type="ECO:0000256" key="4">
    <source>
        <dbReference type="ARBA" id="ARBA00022989"/>
    </source>
</evidence>
<keyword evidence="3 6" id="KW-0812">Transmembrane</keyword>
<evidence type="ECO:0000256" key="6">
    <source>
        <dbReference type="SAM" id="Phobius"/>
    </source>
</evidence>
<feature type="transmembrane region" description="Helical" evidence="6">
    <location>
        <begin position="251"/>
        <end position="273"/>
    </location>
</feature>
<gene>
    <name evidence="8" type="ORF">Ade02nite_71900</name>
</gene>
<dbReference type="InterPro" id="IPR036259">
    <property type="entry name" value="MFS_trans_sf"/>
</dbReference>
<dbReference type="InterPro" id="IPR011701">
    <property type="entry name" value="MFS"/>
</dbReference>
<dbReference type="PROSITE" id="PS50850">
    <property type="entry name" value="MFS"/>
    <property type="match status" value="1"/>
</dbReference>
<dbReference type="CDD" id="cd06173">
    <property type="entry name" value="MFS_MefA_like"/>
    <property type="match status" value="1"/>
</dbReference>
<keyword evidence="2" id="KW-1003">Cell membrane</keyword>
<dbReference type="PANTHER" id="PTHR23513">
    <property type="entry name" value="INTEGRAL MEMBRANE EFFLUX PROTEIN-RELATED"/>
    <property type="match status" value="1"/>
</dbReference>
<evidence type="ECO:0000256" key="3">
    <source>
        <dbReference type="ARBA" id="ARBA00022692"/>
    </source>
</evidence>
<feature type="transmembrane region" description="Helical" evidence="6">
    <location>
        <begin position="311"/>
        <end position="331"/>
    </location>
</feature>
<dbReference type="InterPro" id="IPR020846">
    <property type="entry name" value="MFS_dom"/>
</dbReference>
<comment type="caution">
    <text evidence="8">The sequence shown here is derived from an EMBL/GenBank/DDBJ whole genome shotgun (WGS) entry which is preliminary data.</text>
</comment>
<name>A0ABQ3YEX0_9ACTN</name>
<keyword evidence="9" id="KW-1185">Reference proteome</keyword>
<organism evidence="8 9">
    <name type="scientific">Paractinoplanes deccanensis</name>
    <dbReference type="NCBI Taxonomy" id="113561"/>
    <lineage>
        <taxon>Bacteria</taxon>
        <taxon>Bacillati</taxon>
        <taxon>Actinomycetota</taxon>
        <taxon>Actinomycetes</taxon>
        <taxon>Micromonosporales</taxon>
        <taxon>Micromonosporaceae</taxon>
        <taxon>Paractinoplanes</taxon>
    </lineage>
</organism>
<sequence>MPSLWRNREFNLLWIGRSLSDLGGAITGLAMPLLVLWLTGSAVQAGLVATVAQVTKVVSRLPAGFLADRIHRRFTLLACDAARLVAFALLAVTIATGQAGLATIIVVAVADAALTALFNATEHAALRSIVPPSQFPAAVARNEARSYGTSLAGPPLGGLLFGIAAAMPFAGNALSHLASLIGVALMREPLVAEAVERPARHVRAAEGVRFVSRNPFLRTVLIVAVPLNFALTGTIFTIIVTLQRQGVQPGVIGLTETIVGAGGLLGALAAPALHRRLPFALLIRWLCWGAVACLLTAALMTVSVASALPVAFAMFVGPACNAGLFGYQAAITPDFLQGRVLNVIFTTAMSATAVAPLVAGMLVSAWDPRATILVFTAAVVVSALAASLSPSIRRVRPSEEASHTVLPTEGPSMGMSR</sequence>
<protein>
    <recommendedName>
        <fullName evidence="7">Major facilitator superfamily (MFS) profile domain-containing protein</fullName>
    </recommendedName>
</protein>
<feature type="transmembrane region" description="Helical" evidence="6">
    <location>
        <begin position="285"/>
        <end position="305"/>
    </location>
</feature>
<dbReference type="Pfam" id="PF07690">
    <property type="entry name" value="MFS_1"/>
    <property type="match status" value="1"/>
</dbReference>
<evidence type="ECO:0000256" key="1">
    <source>
        <dbReference type="ARBA" id="ARBA00004651"/>
    </source>
</evidence>
<evidence type="ECO:0000256" key="2">
    <source>
        <dbReference type="ARBA" id="ARBA00022475"/>
    </source>
</evidence>
<evidence type="ECO:0000256" key="5">
    <source>
        <dbReference type="ARBA" id="ARBA00023136"/>
    </source>
</evidence>
<proteinExistence type="predicted"/>
<feature type="domain" description="Major facilitator superfamily (MFS) profile" evidence="7">
    <location>
        <begin position="9"/>
        <end position="394"/>
    </location>
</feature>
<dbReference type="Proteomes" id="UP000609879">
    <property type="component" value="Unassembled WGS sequence"/>
</dbReference>
<keyword evidence="4 6" id="KW-1133">Transmembrane helix</keyword>
<comment type="subcellular location">
    <subcellularLocation>
        <location evidence="1">Cell membrane</location>
        <topology evidence="1">Multi-pass membrane protein</topology>
    </subcellularLocation>
</comment>
<feature type="transmembrane region" description="Helical" evidence="6">
    <location>
        <begin position="216"/>
        <end position="239"/>
    </location>
</feature>
<feature type="transmembrane region" description="Helical" evidence="6">
    <location>
        <begin position="343"/>
        <end position="364"/>
    </location>
</feature>